<dbReference type="GO" id="GO:0051382">
    <property type="term" value="P:kinetochore assembly"/>
    <property type="evidence" value="ECO:0007669"/>
    <property type="project" value="InterPro"/>
</dbReference>
<dbReference type="AlphaFoldDB" id="A0AAE9WEQ7"/>
<keyword evidence="3" id="KW-0227">DNA damage</keyword>
<evidence type="ECO:0000313" key="8">
    <source>
        <dbReference type="Proteomes" id="UP001212411"/>
    </source>
</evidence>
<dbReference type="GO" id="GO:0000712">
    <property type="term" value="P:resolution of meiotic recombination intermediates"/>
    <property type="evidence" value="ECO:0007669"/>
    <property type="project" value="TreeGrafter"/>
</dbReference>
<keyword evidence="4" id="KW-0238">DNA-binding</keyword>
<evidence type="ECO:0000256" key="3">
    <source>
        <dbReference type="ARBA" id="ARBA00022763"/>
    </source>
</evidence>
<evidence type="ECO:0000313" key="7">
    <source>
        <dbReference type="EMBL" id="WBW74910.1"/>
    </source>
</evidence>
<dbReference type="GO" id="GO:0003677">
    <property type="term" value="F:DNA binding"/>
    <property type="evidence" value="ECO:0007669"/>
    <property type="project" value="UniProtKB-KW"/>
</dbReference>
<dbReference type="GO" id="GO:0046982">
    <property type="term" value="F:protein heterodimerization activity"/>
    <property type="evidence" value="ECO:0007669"/>
    <property type="project" value="InterPro"/>
</dbReference>
<keyword evidence="6" id="KW-0539">Nucleus</keyword>
<evidence type="ECO:0000256" key="5">
    <source>
        <dbReference type="ARBA" id="ARBA00023204"/>
    </source>
</evidence>
<name>A0AAE9WEQ7_9SCHI</name>
<keyword evidence="8" id="KW-1185">Reference proteome</keyword>
<reference evidence="7 8" key="1">
    <citation type="journal article" date="2023" name="G3 (Bethesda)">
        <title>A high-quality reference genome for the fission yeast Schizosaccharomyces osmophilus.</title>
        <authorList>
            <person name="Jia G.S."/>
            <person name="Zhang W.C."/>
            <person name="Liang Y."/>
            <person name="Liu X.H."/>
            <person name="Rhind N."/>
            <person name="Pidoux A."/>
            <person name="Brysch-Herzberg M."/>
            <person name="Du L.L."/>
        </authorList>
    </citation>
    <scope>NUCLEOTIDE SEQUENCE [LARGE SCALE GENOMIC DNA]</scope>
    <source>
        <strain evidence="7 8">CBS 15793</strain>
    </source>
</reference>
<evidence type="ECO:0000256" key="2">
    <source>
        <dbReference type="ARBA" id="ARBA00009359"/>
    </source>
</evidence>
<dbReference type="PANTHER" id="PTHR28680:SF1">
    <property type="entry name" value="CENTROMERE PROTEIN X"/>
    <property type="match status" value="1"/>
</dbReference>
<dbReference type="GO" id="GO:0071821">
    <property type="term" value="C:FANCM-MHF complex"/>
    <property type="evidence" value="ECO:0007669"/>
    <property type="project" value="TreeGrafter"/>
</dbReference>
<protein>
    <submittedName>
        <fullName evidence="7">CENP-X-like protein</fullName>
    </submittedName>
</protein>
<comment type="subcellular location">
    <subcellularLocation>
        <location evidence="1">Nucleus</location>
    </subcellularLocation>
</comment>
<dbReference type="Pfam" id="PF09415">
    <property type="entry name" value="CENP-X"/>
    <property type="match status" value="1"/>
</dbReference>
<dbReference type="EMBL" id="CP115613">
    <property type="protein sequence ID" value="WBW74910.1"/>
    <property type="molecule type" value="Genomic_DNA"/>
</dbReference>
<gene>
    <name evidence="7" type="primary">mhf2</name>
    <name evidence="7" type="ORF">SOMG_04869</name>
</gene>
<sequence length="89" mass="10238">MEQENERLSLNTLARILTLYFNSEKGTKITPSALELITQYIRIYTKEAVCRAYEEKKRSSITMSDEDDIILEMEDLENGIAAQLALDFS</sequence>
<dbReference type="InterPro" id="IPR018552">
    <property type="entry name" value="CENP-X"/>
</dbReference>
<keyword evidence="5" id="KW-0234">DNA repair</keyword>
<dbReference type="KEGG" id="som:SOMG_04869"/>
<dbReference type="GO" id="GO:0006281">
    <property type="term" value="P:DNA repair"/>
    <property type="evidence" value="ECO:0007669"/>
    <property type="project" value="UniProtKB-KW"/>
</dbReference>
<dbReference type="Gene3D" id="1.10.20.10">
    <property type="entry name" value="Histone, subunit A"/>
    <property type="match status" value="1"/>
</dbReference>
<dbReference type="InterPro" id="IPR009072">
    <property type="entry name" value="Histone-fold"/>
</dbReference>
<evidence type="ECO:0000256" key="6">
    <source>
        <dbReference type="ARBA" id="ARBA00023242"/>
    </source>
</evidence>
<comment type="similarity">
    <text evidence="2">Belongs to the CENP-X/MHF2 family.</text>
</comment>
<dbReference type="CDD" id="cd22921">
    <property type="entry name" value="HFD_CENP-X"/>
    <property type="match status" value="1"/>
</dbReference>
<evidence type="ECO:0000256" key="4">
    <source>
        <dbReference type="ARBA" id="ARBA00023125"/>
    </source>
</evidence>
<dbReference type="RefSeq" id="XP_056039153.1">
    <property type="nucleotide sequence ID" value="XM_056183646.1"/>
</dbReference>
<dbReference type="GeneID" id="80878335"/>
<organism evidence="7 8">
    <name type="scientific">Schizosaccharomyces osmophilus</name>
    <dbReference type="NCBI Taxonomy" id="2545709"/>
    <lineage>
        <taxon>Eukaryota</taxon>
        <taxon>Fungi</taxon>
        <taxon>Dikarya</taxon>
        <taxon>Ascomycota</taxon>
        <taxon>Taphrinomycotina</taxon>
        <taxon>Schizosaccharomycetes</taxon>
        <taxon>Schizosaccharomycetales</taxon>
        <taxon>Schizosaccharomycetaceae</taxon>
        <taxon>Schizosaccharomyces</taxon>
    </lineage>
</organism>
<evidence type="ECO:0000256" key="1">
    <source>
        <dbReference type="ARBA" id="ARBA00004123"/>
    </source>
</evidence>
<dbReference type="GO" id="GO:0031297">
    <property type="term" value="P:replication fork processing"/>
    <property type="evidence" value="ECO:0007669"/>
    <property type="project" value="TreeGrafter"/>
</dbReference>
<dbReference type="Proteomes" id="UP001212411">
    <property type="component" value="Chromosome 3"/>
</dbReference>
<accession>A0AAE9WEQ7</accession>
<proteinExistence type="inferred from homology"/>
<dbReference type="PANTHER" id="PTHR28680">
    <property type="entry name" value="CENTROMERE PROTEIN X"/>
    <property type="match status" value="1"/>
</dbReference>